<dbReference type="Pfam" id="PF05762">
    <property type="entry name" value="VWA_CoxE"/>
    <property type="match status" value="1"/>
</dbReference>
<dbReference type="PANTHER" id="PTHR39338">
    <property type="entry name" value="BLL5662 PROTEIN-RELATED"/>
    <property type="match status" value="1"/>
</dbReference>
<name>A0ABP8MED7_9BACT</name>
<dbReference type="SUPFAM" id="SSF53300">
    <property type="entry name" value="vWA-like"/>
    <property type="match status" value="1"/>
</dbReference>
<dbReference type="EMBL" id="BAABHD010000003">
    <property type="protein sequence ID" value="GAA4447310.1"/>
    <property type="molecule type" value="Genomic_DNA"/>
</dbReference>
<comment type="caution">
    <text evidence="1">The sequence shown here is derived from an EMBL/GenBank/DDBJ whole genome shotgun (WGS) entry which is preliminary data.</text>
</comment>
<dbReference type="CDD" id="cd00198">
    <property type="entry name" value="vWFA"/>
    <property type="match status" value="1"/>
</dbReference>
<accession>A0ABP8MED7</accession>
<dbReference type="RefSeq" id="WP_345239982.1">
    <property type="nucleotide sequence ID" value="NZ_BAABHD010000003.1"/>
</dbReference>
<sequence>MKLQAFATNSLTESIVAFAQFARSHGLNVGIQETQDALEAASQSLLSTRQSLKYSLKALFCTSPDERQLFDRLFSLYWDTNLPIDLREEKNKTTVQGTVKKKTNHTLVMLGAGKTADSLEDAKTVSGANEVERLRKTDFAKVSEVDAQQLDDIARKLFKEIALRLRRRMKASQTDGQLNLRRTIRRSISYGGEPLELYRRARKPKKQRLIVLLDVSGSMDKYSFFLLRFIVALREHFRQLEAFVFSTTLIRISKAIQHNRLETVLALLNQQADNWSGGTKIGACLETFCDKYEKRFLNGSPTVIILSDGLETGSVEHLAGQMQRIHRRAKRVVWLNPLKGMQGYEPTARGMAAALPMIDTFRSAHNLNSLVELETILAHA</sequence>
<proteinExistence type="predicted"/>
<reference evidence="2" key="1">
    <citation type="journal article" date="2019" name="Int. J. Syst. Evol. Microbiol.">
        <title>The Global Catalogue of Microorganisms (GCM) 10K type strain sequencing project: providing services to taxonomists for standard genome sequencing and annotation.</title>
        <authorList>
            <consortium name="The Broad Institute Genomics Platform"/>
            <consortium name="The Broad Institute Genome Sequencing Center for Infectious Disease"/>
            <person name="Wu L."/>
            <person name="Ma J."/>
        </authorList>
    </citation>
    <scope>NUCLEOTIDE SEQUENCE [LARGE SCALE GENOMIC DNA]</scope>
    <source>
        <strain evidence="2">JCM 17927</strain>
    </source>
</reference>
<dbReference type="PANTHER" id="PTHR39338:SF6">
    <property type="entry name" value="BLL5662 PROTEIN"/>
    <property type="match status" value="1"/>
</dbReference>
<protein>
    <submittedName>
        <fullName evidence="1">VWA domain-containing protein</fullName>
    </submittedName>
</protein>
<evidence type="ECO:0000313" key="2">
    <source>
        <dbReference type="Proteomes" id="UP001501175"/>
    </source>
</evidence>
<evidence type="ECO:0000313" key="1">
    <source>
        <dbReference type="EMBL" id="GAA4447310.1"/>
    </source>
</evidence>
<organism evidence="1 2">
    <name type="scientific">Nibrella saemangeumensis</name>
    <dbReference type="NCBI Taxonomy" id="1084526"/>
    <lineage>
        <taxon>Bacteria</taxon>
        <taxon>Pseudomonadati</taxon>
        <taxon>Bacteroidota</taxon>
        <taxon>Cytophagia</taxon>
        <taxon>Cytophagales</taxon>
        <taxon>Spirosomataceae</taxon>
        <taxon>Nibrella</taxon>
    </lineage>
</organism>
<keyword evidence="2" id="KW-1185">Reference proteome</keyword>
<dbReference type="InterPro" id="IPR036465">
    <property type="entry name" value="vWFA_dom_sf"/>
</dbReference>
<gene>
    <name evidence="1" type="ORF">GCM10023189_03540</name>
</gene>
<dbReference type="Proteomes" id="UP001501175">
    <property type="component" value="Unassembled WGS sequence"/>
</dbReference>
<dbReference type="PIRSF" id="PIRSF010256">
    <property type="entry name" value="CoxE_vWa"/>
    <property type="match status" value="1"/>
</dbReference>
<dbReference type="InterPro" id="IPR011195">
    <property type="entry name" value="UCP010256"/>
</dbReference>
<dbReference type="InterPro" id="IPR008912">
    <property type="entry name" value="Uncharacterised_CoxE"/>
</dbReference>
<dbReference type="Gene3D" id="3.40.50.410">
    <property type="entry name" value="von Willebrand factor, type A domain"/>
    <property type="match status" value="1"/>
</dbReference>